<organism evidence="1 2">
    <name type="scientific">Rhododendron molle</name>
    <name type="common">Chinese azalea</name>
    <name type="synonym">Azalea mollis</name>
    <dbReference type="NCBI Taxonomy" id="49168"/>
    <lineage>
        <taxon>Eukaryota</taxon>
        <taxon>Viridiplantae</taxon>
        <taxon>Streptophyta</taxon>
        <taxon>Embryophyta</taxon>
        <taxon>Tracheophyta</taxon>
        <taxon>Spermatophyta</taxon>
        <taxon>Magnoliopsida</taxon>
        <taxon>eudicotyledons</taxon>
        <taxon>Gunneridae</taxon>
        <taxon>Pentapetalae</taxon>
        <taxon>asterids</taxon>
        <taxon>Ericales</taxon>
        <taxon>Ericaceae</taxon>
        <taxon>Ericoideae</taxon>
        <taxon>Rhodoreae</taxon>
        <taxon>Rhododendron</taxon>
    </lineage>
</organism>
<comment type="caution">
    <text evidence="1">The sequence shown here is derived from an EMBL/GenBank/DDBJ whole genome shotgun (WGS) entry which is preliminary data.</text>
</comment>
<dbReference type="Proteomes" id="UP001062846">
    <property type="component" value="Chromosome 3"/>
</dbReference>
<evidence type="ECO:0000313" key="1">
    <source>
        <dbReference type="EMBL" id="KAI8563434.1"/>
    </source>
</evidence>
<gene>
    <name evidence="1" type="ORF">RHMOL_Rhmol03G0110900</name>
</gene>
<keyword evidence="2" id="KW-1185">Reference proteome</keyword>
<name>A0ACC0PE73_RHOML</name>
<accession>A0ACC0PE73</accession>
<evidence type="ECO:0000313" key="2">
    <source>
        <dbReference type="Proteomes" id="UP001062846"/>
    </source>
</evidence>
<protein>
    <submittedName>
        <fullName evidence="1">Uncharacterized protein</fullName>
    </submittedName>
</protein>
<proteinExistence type="predicted"/>
<reference evidence="1" key="1">
    <citation type="submission" date="2022-02" db="EMBL/GenBank/DDBJ databases">
        <title>Plant Genome Project.</title>
        <authorList>
            <person name="Zhang R.-G."/>
        </authorList>
    </citation>
    <scope>NUCLEOTIDE SEQUENCE</scope>
    <source>
        <strain evidence="1">AT1</strain>
    </source>
</reference>
<dbReference type="EMBL" id="CM046390">
    <property type="protein sequence ID" value="KAI8563434.1"/>
    <property type="molecule type" value="Genomic_DNA"/>
</dbReference>
<sequence>MAIWKAVPLGLATRPCCTGFFIQTKNSLFVHFQRFGASVMGFALYVEMWGVCQEAHVWSIFGVTYFCWGHGFCLY</sequence>